<reference evidence="2" key="1">
    <citation type="submission" date="2020-11" db="EMBL/GenBank/DDBJ databases">
        <authorList>
            <person name="Tran Van P."/>
        </authorList>
    </citation>
    <scope>NUCLEOTIDE SEQUENCE</scope>
</reference>
<evidence type="ECO:0000313" key="2">
    <source>
        <dbReference type="EMBL" id="CAD7261937.1"/>
    </source>
</evidence>
<dbReference type="EMBL" id="OC002511">
    <property type="protein sequence ID" value="CAD7261937.1"/>
    <property type="molecule type" value="Genomic_DNA"/>
</dbReference>
<evidence type="ECO:0000256" key="1">
    <source>
        <dbReference type="SAM" id="MobiDB-lite"/>
    </source>
</evidence>
<sequence>MSMYNLMAVSVIEVGTHQLLRYHQVTASSDATGLKCTAWRGWRLRKGFYVESKASTERGGLEVYKGQLAKCTCESGKGKETQDGRQGQMCSVPLTSPDTSLIEKPPPVHPTEIRTSISPSSAVELQYDKRVSQLRHRGGITILAKVKAGEQMGCHICAEIRTSTTTEEGCEPGSYTNRAAAAISDNSANIREQRVLRGQHNEPSDR</sequence>
<protein>
    <submittedName>
        <fullName evidence="2">Uncharacterized protein</fullName>
    </submittedName>
</protein>
<accession>A0A7R9AWP1</accession>
<proteinExistence type="predicted"/>
<feature type="region of interest" description="Disordered" evidence="1">
    <location>
        <begin position="184"/>
        <end position="206"/>
    </location>
</feature>
<organism evidence="2">
    <name type="scientific">Timema shepardi</name>
    <name type="common">Walking stick</name>
    <dbReference type="NCBI Taxonomy" id="629360"/>
    <lineage>
        <taxon>Eukaryota</taxon>
        <taxon>Metazoa</taxon>
        <taxon>Ecdysozoa</taxon>
        <taxon>Arthropoda</taxon>
        <taxon>Hexapoda</taxon>
        <taxon>Insecta</taxon>
        <taxon>Pterygota</taxon>
        <taxon>Neoptera</taxon>
        <taxon>Polyneoptera</taxon>
        <taxon>Phasmatodea</taxon>
        <taxon>Timematodea</taxon>
        <taxon>Timematoidea</taxon>
        <taxon>Timematidae</taxon>
        <taxon>Timema</taxon>
    </lineage>
</organism>
<gene>
    <name evidence="2" type="ORF">TSIB3V08_LOCUS6056</name>
</gene>
<name>A0A7R9AWP1_TIMSH</name>
<feature type="compositionally biased region" description="Basic and acidic residues" evidence="1">
    <location>
        <begin position="191"/>
        <end position="206"/>
    </location>
</feature>
<dbReference type="AlphaFoldDB" id="A0A7R9AWP1"/>